<feature type="region of interest" description="Disordered" evidence="1">
    <location>
        <begin position="56"/>
        <end position="77"/>
    </location>
</feature>
<protein>
    <submittedName>
        <fullName evidence="2">Uncharacterized protein</fullName>
    </submittedName>
</protein>
<dbReference type="Proteomes" id="UP001162131">
    <property type="component" value="Unassembled WGS sequence"/>
</dbReference>
<feature type="region of interest" description="Disordered" evidence="1">
    <location>
        <begin position="281"/>
        <end position="302"/>
    </location>
</feature>
<organism evidence="2 3">
    <name type="scientific">Blepharisma stoltei</name>
    <dbReference type="NCBI Taxonomy" id="1481888"/>
    <lineage>
        <taxon>Eukaryota</taxon>
        <taxon>Sar</taxon>
        <taxon>Alveolata</taxon>
        <taxon>Ciliophora</taxon>
        <taxon>Postciliodesmatophora</taxon>
        <taxon>Heterotrichea</taxon>
        <taxon>Heterotrichida</taxon>
        <taxon>Blepharismidae</taxon>
        <taxon>Blepharisma</taxon>
    </lineage>
</organism>
<accession>A0AAU9J1E0</accession>
<evidence type="ECO:0000256" key="1">
    <source>
        <dbReference type="SAM" id="MobiDB-lite"/>
    </source>
</evidence>
<proteinExistence type="predicted"/>
<gene>
    <name evidence="2" type="ORF">BSTOLATCC_MIC24312</name>
</gene>
<name>A0AAU9J1E0_9CILI</name>
<keyword evidence="3" id="KW-1185">Reference proteome</keyword>
<evidence type="ECO:0000313" key="2">
    <source>
        <dbReference type="EMBL" id="CAG9319764.1"/>
    </source>
</evidence>
<dbReference type="EMBL" id="CAJZBQ010000023">
    <property type="protein sequence ID" value="CAG9319764.1"/>
    <property type="molecule type" value="Genomic_DNA"/>
</dbReference>
<dbReference type="AlphaFoldDB" id="A0AAU9J1E0"/>
<comment type="caution">
    <text evidence="2">The sequence shown here is derived from an EMBL/GenBank/DDBJ whole genome shotgun (WGS) entry which is preliminary data.</text>
</comment>
<evidence type="ECO:0000313" key="3">
    <source>
        <dbReference type="Proteomes" id="UP001162131"/>
    </source>
</evidence>
<reference evidence="2" key="1">
    <citation type="submission" date="2021-09" db="EMBL/GenBank/DDBJ databases">
        <authorList>
            <consortium name="AG Swart"/>
            <person name="Singh M."/>
            <person name="Singh A."/>
            <person name="Seah K."/>
            <person name="Emmerich C."/>
        </authorList>
    </citation>
    <scope>NUCLEOTIDE SEQUENCE</scope>
    <source>
        <strain evidence="2">ATCC30299</strain>
    </source>
</reference>
<sequence>MSVLSSETPIPEAPRPISVQEMYQLTHMEQSEWGIEGYKAPKNHIYINKEHKFPTDKRKDAMDEALKRSKDPDPTKYAETKEQILKRYWEKPNGKFLNGKRKTEIDEMVKRSKSVPAPGHYFKDAKKVSDKVKEIPLGKFDKGQRLNFLTTTESYAEEVPECGKYKPNFDLTEERRPKWNLGKAKTPIKVEKSKIGPGMYHDGIEVAIKKAVTPSTKSYSVPKSRPTGALSTRAQQTKFVPGVGAYPDAELAYAKFHVMKKGRMAVILPYKTKSFTDEVTKNASWVPGPGSYNIGPPVKKPN</sequence>